<dbReference type="EMBL" id="CCRH01000009">
    <property type="protein sequence ID" value="CDZ36774.1"/>
    <property type="molecule type" value="Genomic_DNA"/>
</dbReference>
<feature type="transmembrane region" description="Helical" evidence="1">
    <location>
        <begin position="12"/>
        <end position="32"/>
    </location>
</feature>
<dbReference type="Proteomes" id="UP000046176">
    <property type="component" value="Unassembled WGS sequence"/>
</dbReference>
<evidence type="ECO:0000313" key="3">
    <source>
        <dbReference type="Proteomes" id="UP000046176"/>
    </source>
</evidence>
<evidence type="ECO:0000313" key="2">
    <source>
        <dbReference type="EMBL" id="CDZ36774.1"/>
    </source>
</evidence>
<sequence>MDSTVDSYRLPLITALSLLLLGLGGIAFYGWLRFGSSILLTLDETGLSWCF</sequence>
<evidence type="ECO:0000256" key="1">
    <source>
        <dbReference type="SAM" id="Phobius"/>
    </source>
</evidence>
<protein>
    <submittedName>
        <fullName evidence="2">Uncharacterized protein</fullName>
    </submittedName>
</protein>
<dbReference type="RefSeq" id="WP_172723836.1">
    <property type="nucleotide sequence ID" value="NZ_CCRH01000009.1"/>
</dbReference>
<proteinExistence type="predicted"/>
<gene>
    <name evidence="2" type="ORF">NGAL_HAMBI1145_35340</name>
</gene>
<organism evidence="2 3">
    <name type="scientific">Neorhizobium galegae bv. officinalis</name>
    <dbReference type="NCBI Taxonomy" id="323656"/>
    <lineage>
        <taxon>Bacteria</taxon>
        <taxon>Pseudomonadati</taxon>
        <taxon>Pseudomonadota</taxon>
        <taxon>Alphaproteobacteria</taxon>
        <taxon>Hyphomicrobiales</taxon>
        <taxon>Rhizobiaceae</taxon>
        <taxon>Rhizobium/Agrobacterium group</taxon>
        <taxon>Neorhizobium</taxon>
    </lineage>
</organism>
<dbReference type="AlphaFoldDB" id="A0A0T7FP93"/>
<keyword evidence="1" id="KW-1133">Transmembrane helix</keyword>
<name>A0A0T7FP93_NEOGA</name>
<keyword evidence="1" id="KW-0812">Transmembrane</keyword>
<reference evidence="2 3" key="1">
    <citation type="submission" date="2014-08" db="EMBL/GenBank/DDBJ databases">
        <authorList>
            <person name="Chen Y.-H."/>
        </authorList>
    </citation>
    <scope>NUCLEOTIDE SEQUENCE [LARGE SCALE GENOMIC DNA]</scope>
</reference>
<keyword evidence="1" id="KW-0472">Membrane</keyword>
<accession>A0A0T7FP93</accession>